<comment type="caution">
    <text evidence="2">The sequence shown here is derived from an EMBL/GenBank/DDBJ whole genome shotgun (WGS) entry which is preliminary data.</text>
</comment>
<feature type="chain" id="PRO_5018282977" evidence="1">
    <location>
        <begin position="22"/>
        <end position="190"/>
    </location>
</feature>
<keyword evidence="1" id="KW-0732">Signal</keyword>
<reference evidence="2" key="1">
    <citation type="journal article" date="2018" name="Nat. Genet.">
        <title>Extensive intraspecific gene order and gene structural variations between Mo17 and other maize genomes.</title>
        <authorList>
            <person name="Sun S."/>
            <person name="Zhou Y."/>
            <person name="Chen J."/>
            <person name="Shi J."/>
            <person name="Zhao H."/>
            <person name="Zhao H."/>
            <person name="Song W."/>
            <person name="Zhang M."/>
            <person name="Cui Y."/>
            <person name="Dong X."/>
            <person name="Liu H."/>
            <person name="Ma X."/>
            <person name="Jiao Y."/>
            <person name="Wang B."/>
            <person name="Wei X."/>
            <person name="Stein J.C."/>
            <person name="Glaubitz J.C."/>
            <person name="Lu F."/>
            <person name="Yu G."/>
            <person name="Liang C."/>
            <person name="Fengler K."/>
            <person name="Li B."/>
            <person name="Rafalski A."/>
            <person name="Schnable P.S."/>
            <person name="Ware D.H."/>
            <person name="Buckler E.S."/>
            <person name="Lai J."/>
        </authorList>
    </citation>
    <scope>NUCLEOTIDE SEQUENCE [LARGE SCALE GENOMIC DNA]</scope>
    <source>
        <tissue evidence="2">Seedling</tissue>
    </source>
</reference>
<evidence type="ECO:0000256" key="1">
    <source>
        <dbReference type="SAM" id="SignalP"/>
    </source>
</evidence>
<proteinExistence type="predicted"/>
<feature type="signal peptide" evidence="1">
    <location>
        <begin position="1"/>
        <end position="21"/>
    </location>
</feature>
<dbReference type="Proteomes" id="UP000251960">
    <property type="component" value="Chromosome 3"/>
</dbReference>
<organism evidence="2">
    <name type="scientific">Zea mays</name>
    <name type="common">Maize</name>
    <dbReference type="NCBI Taxonomy" id="4577"/>
    <lineage>
        <taxon>Eukaryota</taxon>
        <taxon>Viridiplantae</taxon>
        <taxon>Streptophyta</taxon>
        <taxon>Embryophyta</taxon>
        <taxon>Tracheophyta</taxon>
        <taxon>Spermatophyta</taxon>
        <taxon>Magnoliopsida</taxon>
        <taxon>Liliopsida</taxon>
        <taxon>Poales</taxon>
        <taxon>Poaceae</taxon>
        <taxon>PACMAD clade</taxon>
        <taxon>Panicoideae</taxon>
        <taxon>Andropogonodae</taxon>
        <taxon>Andropogoneae</taxon>
        <taxon>Tripsacinae</taxon>
        <taxon>Zea</taxon>
    </lineage>
</organism>
<protein>
    <submittedName>
        <fullName evidence="2">Uncharacterized protein</fullName>
    </submittedName>
</protein>
<dbReference type="ExpressionAtlas" id="A0A3L6F9X1">
    <property type="expression patterns" value="baseline and differential"/>
</dbReference>
<evidence type="ECO:0000313" key="2">
    <source>
        <dbReference type="EMBL" id="PWZ29976.1"/>
    </source>
</evidence>
<dbReference type="Gene3D" id="3.40.50.300">
    <property type="entry name" value="P-loop containing nucleotide triphosphate hydrolases"/>
    <property type="match status" value="1"/>
</dbReference>
<dbReference type="AlphaFoldDB" id="A0A3L6F9X1"/>
<sequence>MAPHNIWQLPTLNSVVALVFAGKDLILLAKTGPERTDAFTLPIPQELLNNRQAEQAFFNYMLSPMREGLIALVQTGPGRRALHATHFAGAAQQPPGRAVFLRLLALANDVGLICQSITSFRGDISISNLECTWLLIRELVIQIVDQFEVLRSTIGLRYSVESVIDAIVEENVYMNSFLVVNVGMWQIVTH</sequence>
<gene>
    <name evidence="2" type="ORF">Zm00014a_043875</name>
</gene>
<name>A0A3L6F9X1_MAIZE</name>
<dbReference type="EMBL" id="NCVQ01000004">
    <property type="protein sequence ID" value="PWZ29976.1"/>
    <property type="molecule type" value="Genomic_DNA"/>
</dbReference>
<dbReference type="InterPro" id="IPR027417">
    <property type="entry name" value="P-loop_NTPase"/>
</dbReference>
<accession>A0A3L6F9X1</accession>